<protein>
    <submittedName>
        <fullName evidence="14">Cytochrome P450 CYP72A219</fullName>
    </submittedName>
</protein>
<dbReference type="PRINTS" id="PR00463">
    <property type="entry name" value="EP450I"/>
</dbReference>
<dbReference type="InterPro" id="IPR036396">
    <property type="entry name" value="Cyt_P450_sf"/>
</dbReference>
<comment type="similarity">
    <text evidence="2 12">Belongs to the cytochrome P450 family.</text>
</comment>
<evidence type="ECO:0000313" key="14">
    <source>
        <dbReference type="RefSeq" id="XP_027061448.1"/>
    </source>
</evidence>
<dbReference type="Proteomes" id="UP001652660">
    <property type="component" value="Chromosome 5e"/>
</dbReference>
<evidence type="ECO:0000256" key="12">
    <source>
        <dbReference type="RuleBase" id="RU000461"/>
    </source>
</evidence>
<keyword evidence="7 12" id="KW-0560">Oxidoreductase</keyword>
<comment type="cofactor">
    <cofactor evidence="11">
        <name>heme</name>
        <dbReference type="ChEBI" id="CHEBI:30413"/>
    </cofactor>
</comment>
<dbReference type="OrthoDB" id="1470350at2759"/>
<dbReference type="PANTHER" id="PTHR24282:SF225">
    <property type="entry name" value="BULB-TYPE LECTIN DOMAIN-CONTAINING PROTEIN"/>
    <property type="match status" value="1"/>
</dbReference>
<keyword evidence="9 12" id="KW-0503">Monooxygenase</keyword>
<keyword evidence="4" id="KW-0812">Transmembrane</keyword>
<evidence type="ECO:0000256" key="3">
    <source>
        <dbReference type="ARBA" id="ARBA00022617"/>
    </source>
</evidence>
<organism evidence="13 14">
    <name type="scientific">Coffea arabica</name>
    <name type="common">Arabian coffee</name>
    <dbReference type="NCBI Taxonomy" id="13443"/>
    <lineage>
        <taxon>Eukaryota</taxon>
        <taxon>Viridiplantae</taxon>
        <taxon>Streptophyta</taxon>
        <taxon>Embryophyta</taxon>
        <taxon>Tracheophyta</taxon>
        <taxon>Spermatophyta</taxon>
        <taxon>Magnoliopsida</taxon>
        <taxon>eudicotyledons</taxon>
        <taxon>Gunneridae</taxon>
        <taxon>Pentapetalae</taxon>
        <taxon>asterids</taxon>
        <taxon>lamiids</taxon>
        <taxon>Gentianales</taxon>
        <taxon>Rubiaceae</taxon>
        <taxon>Ixoroideae</taxon>
        <taxon>Gardenieae complex</taxon>
        <taxon>Bertiereae - Coffeeae clade</taxon>
        <taxon>Coffeeae</taxon>
        <taxon>Coffea</taxon>
    </lineage>
</organism>
<reference evidence="13" key="1">
    <citation type="journal article" date="2025" name="Foods">
        <title>Unveiling the Microbial Signatures of Arabica Coffee Cherries: Insights into Ripeness Specific Diversity, Functional Traits, and Implications for Quality and Safety.</title>
        <authorList>
            <consortium name="RefSeq"/>
            <person name="Tenea G.N."/>
            <person name="Cifuentes V."/>
            <person name="Reyes P."/>
            <person name="Cevallos-Vallejos M."/>
        </authorList>
    </citation>
    <scope>NUCLEOTIDE SEQUENCE [LARGE SCALE GENOMIC DNA]</scope>
</reference>
<evidence type="ECO:0000256" key="9">
    <source>
        <dbReference type="ARBA" id="ARBA00023033"/>
    </source>
</evidence>
<evidence type="ECO:0000256" key="5">
    <source>
        <dbReference type="ARBA" id="ARBA00022723"/>
    </source>
</evidence>
<dbReference type="PANTHER" id="PTHR24282">
    <property type="entry name" value="CYTOCHROME P450 FAMILY MEMBER"/>
    <property type="match status" value="1"/>
</dbReference>
<proteinExistence type="inferred from homology"/>
<evidence type="ECO:0000256" key="7">
    <source>
        <dbReference type="ARBA" id="ARBA00023002"/>
    </source>
</evidence>
<dbReference type="SUPFAM" id="SSF48264">
    <property type="entry name" value="Cytochrome P450"/>
    <property type="match status" value="1"/>
</dbReference>
<evidence type="ECO:0000256" key="2">
    <source>
        <dbReference type="ARBA" id="ARBA00010617"/>
    </source>
</evidence>
<dbReference type="GO" id="GO:0004497">
    <property type="term" value="F:monooxygenase activity"/>
    <property type="evidence" value="ECO:0007669"/>
    <property type="project" value="UniProtKB-KW"/>
</dbReference>
<dbReference type="GO" id="GO:0009753">
    <property type="term" value="P:response to jasmonic acid"/>
    <property type="evidence" value="ECO:0007669"/>
    <property type="project" value="UniProtKB-ARBA"/>
</dbReference>
<dbReference type="GO" id="GO:0005506">
    <property type="term" value="F:iron ion binding"/>
    <property type="evidence" value="ECO:0007669"/>
    <property type="project" value="InterPro"/>
</dbReference>
<dbReference type="GO" id="GO:0016705">
    <property type="term" value="F:oxidoreductase activity, acting on paired donors, with incorporation or reduction of molecular oxygen"/>
    <property type="evidence" value="ECO:0007669"/>
    <property type="project" value="InterPro"/>
</dbReference>
<keyword evidence="5 11" id="KW-0479">Metal-binding</keyword>
<keyword evidence="3 11" id="KW-0349">Heme</keyword>
<accession>A0A6P6S5P0</accession>
<sequence length="518" mass="59075">MKLLENMLSFISVSCVVALLVCAWGVLNSMWLKPRRLEKCLRAQGLNGNSYRPFFGDLKELAMMLGEAKSKPISLSDDIVPRVIPFHVKTINKYGSNSFLWLGPKPSVIIRDPELLREIFLKHNLFPKQHSNPLGKLLAKGLLDSEGDKWAKDRKIINPAFNLEKIKLMLPAFHSSASEMLRNWEEKLSPEGSCELDVWPYLQTLTGDVISRTAFGSNYEEGRKILELQQEQVDNVVTAERSLYIPGMRFLPTKRNRRMKEIEKAVQATIRDIIDRRVKAMKAGEGRRDDLLGILLESNFKEIDQYGSKDFGMSIKDIIEECKLFYFGGQDTTSTLLVWTLILLSKHQDWQSVAREEVLQAFGREEIDFDRLSRLKTMTMILNEVLRLYPPVAVLARRLHEETKVGKFSLPAGVLLNLQLMLLNHDCEVWGNDAKEFKPERFSEGVSNATKGQVSFFPFGWGPRICIGQNFAMVEAKLVMAMILRNFSFELSPSYTHAPHAIATLQPQHGAHLVMHKL</sequence>
<gene>
    <name evidence="14" type="primary">LOC113688049</name>
</gene>
<dbReference type="PROSITE" id="PS00086">
    <property type="entry name" value="CYTOCHROME_P450"/>
    <property type="match status" value="1"/>
</dbReference>
<evidence type="ECO:0000256" key="10">
    <source>
        <dbReference type="ARBA" id="ARBA00023136"/>
    </source>
</evidence>
<keyword evidence="8 11" id="KW-0408">Iron</keyword>
<evidence type="ECO:0000256" key="1">
    <source>
        <dbReference type="ARBA" id="ARBA00004370"/>
    </source>
</evidence>
<dbReference type="GeneID" id="113688049"/>
<evidence type="ECO:0000256" key="8">
    <source>
        <dbReference type="ARBA" id="ARBA00023004"/>
    </source>
</evidence>
<dbReference type="GO" id="GO:0009820">
    <property type="term" value="P:alkaloid metabolic process"/>
    <property type="evidence" value="ECO:0007669"/>
    <property type="project" value="UniProtKB-ARBA"/>
</dbReference>
<dbReference type="AlphaFoldDB" id="A0A6P6S5P0"/>
<name>A0A6P6S5P0_COFAR</name>
<dbReference type="GO" id="GO:0016020">
    <property type="term" value="C:membrane"/>
    <property type="evidence" value="ECO:0007669"/>
    <property type="project" value="UniProtKB-SubCell"/>
</dbReference>
<dbReference type="GO" id="GO:0020037">
    <property type="term" value="F:heme binding"/>
    <property type="evidence" value="ECO:0007669"/>
    <property type="project" value="InterPro"/>
</dbReference>
<dbReference type="InterPro" id="IPR001128">
    <property type="entry name" value="Cyt_P450"/>
</dbReference>
<dbReference type="InterPro" id="IPR050665">
    <property type="entry name" value="Cytochrome_P450_Monooxygen"/>
</dbReference>
<keyword evidence="10" id="KW-0472">Membrane</keyword>
<comment type="subcellular location">
    <subcellularLocation>
        <location evidence="1">Membrane</location>
    </subcellularLocation>
</comment>
<evidence type="ECO:0000313" key="13">
    <source>
        <dbReference type="Proteomes" id="UP001652660"/>
    </source>
</evidence>
<reference evidence="14" key="2">
    <citation type="submission" date="2025-08" db="UniProtKB">
        <authorList>
            <consortium name="RefSeq"/>
        </authorList>
    </citation>
    <scope>IDENTIFICATION</scope>
    <source>
        <tissue evidence="14">Leaves</tissue>
    </source>
</reference>
<feature type="binding site" description="axial binding residue" evidence="11">
    <location>
        <position position="466"/>
    </location>
    <ligand>
        <name>heme</name>
        <dbReference type="ChEBI" id="CHEBI:30413"/>
    </ligand>
    <ligandPart>
        <name>Fe</name>
        <dbReference type="ChEBI" id="CHEBI:18248"/>
    </ligandPart>
</feature>
<evidence type="ECO:0000256" key="6">
    <source>
        <dbReference type="ARBA" id="ARBA00022989"/>
    </source>
</evidence>
<dbReference type="CDD" id="cd20642">
    <property type="entry name" value="CYP72"/>
    <property type="match status" value="1"/>
</dbReference>
<keyword evidence="6" id="KW-1133">Transmembrane helix</keyword>
<dbReference type="InterPro" id="IPR017972">
    <property type="entry name" value="Cyt_P450_CS"/>
</dbReference>
<dbReference type="RefSeq" id="XP_027061448.1">
    <property type="nucleotide sequence ID" value="XM_027205647.2"/>
</dbReference>
<evidence type="ECO:0000256" key="11">
    <source>
        <dbReference type="PIRSR" id="PIRSR602401-1"/>
    </source>
</evidence>
<evidence type="ECO:0000256" key="4">
    <source>
        <dbReference type="ARBA" id="ARBA00022692"/>
    </source>
</evidence>
<dbReference type="Gene3D" id="1.10.630.10">
    <property type="entry name" value="Cytochrome P450"/>
    <property type="match status" value="1"/>
</dbReference>
<dbReference type="FunFam" id="1.10.630.10:FF:000029">
    <property type="entry name" value="Cytochrome P450 734A1"/>
    <property type="match status" value="1"/>
</dbReference>
<dbReference type="Pfam" id="PF00067">
    <property type="entry name" value="p450"/>
    <property type="match status" value="1"/>
</dbReference>
<dbReference type="InterPro" id="IPR002401">
    <property type="entry name" value="Cyt_P450_E_grp-I"/>
</dbReference>
<dbReference type="PRINTS" id="PR00385">
    <property type="entry name" value="P450"/>
</dbReference>
<keyword evidence="13" id="KW-1185">Reference proteome</keyword>